<dbReference type="CDD" id="cd16433">
    <property type="entry name" value="CheB"/>
    <property type="match status" value="1"/>
</dbReference>
<dbReference type="GO" id="GO:0005737">
    <property type="term" value="C:cytoplasm"/>
    <property type="evidence" value="ECO:0007669"/>
    <property type="project" value="InterPro"/>
</dbReference>
<evidence type="ECO:0000313" key="5">
    <source>
        <dbReference type="EMBL" id="KKM23181.1"/>
    </source>
</evidence>
<dbReference type="PROSITE" id="PS50122">
    <property type="entry name" value="CHEB"/>
    <property type="match status" value="1"/>
</dbReference>
<name>A0A0F9I6D9_9ZZZZ</name>
<dbReference type="Pfam" id="PF01339">
    <property type="entry name" value="CheB_methylest"/>
    <property type="match status" value="1"/>
</dbReference>
<dbReference type="EC" id="3.1.1.61" evidence="2"/>
<keyword evidence="1" id="KW-0378">Hydrolase</keyword>
<sequence>MNVSKLKQKVSKHSKIQDRKYKAVVIGVSAGGQKALKTILLGLPSDLTFSIIIVIHRHSDSDDYLERSLNSECRIRVKQADEKENIKDGVVYLAPPNYHLLIEDDNTFSMSVEGTVNYARPAIDVLFESAASAYGPELIGIILTGANYDGSRGLKKIKEMGGLTIVQAPETAEVGDMPRAAIAAVEPDHILPLKEIGPFLMDMNLEEE</sequence>
<organism evidence="5">
    <name type="scientific">marine sediment metagenome</name>
    <dbReference type="NCBI Taxonomy" id="412755"/>
    <lineage>
        <taxon>unclassified sequences</taxon>
        <taxon>metagenomes</taxon>
        <taxon>ecological metagenomes</taxon>
    </lineage>
</organism>
<dbReference type="PANTHER" id="PTHR42872">
    <property type="entry name" value="PROTEIN-GLUTAMATE METHYLESTERASE/PROTEIN-GLUTAMINE GLUTAMINASE"/>
    <property type="match status" value="1"/>
</dbReference>
<evidence type="ECO:0000256" key="3">
    <source>
        <dbReference type="ARBA" id="ARBA00048267"/>
    </source>
</evidence>
<protein>
    <recommendedName>
        <fullName evidence="2">protein-glutamate methylesterase</fullName>
        <ecNumber evidence="2">3.1.1.61</ecNumber>
    </recommendedName>
</protein>
<dbReference type="GO" id="GO:0008984">
    <property type="term" value="F:protein-glutamate methylesterase activity"/>
    <property type="evidence" value="ECO:0007669"/>
    <property type="project" value="UniProtKB-EC"/>
</dbReference>
<dbReference type="AlphaFoldDB" id="A0A0F9I6D9"/>
<feature type="domain" description="CheB-type methylesterase" evidence="4">
    <location>
        <begin position="22"/>
        <end position="201"/>
    </location>
</feature>
<comment type="catalytic activity">
    <reaction evidence="3">
        <text>[protein]-L-glutamate 5-O-methyl ester + H2O = L-glutamyl-[protein] + methanol + H(+)</text>
        <dbReference type="Rhea" id="RHEA:23236"/>
        <dbReference type="Rhea" id="RHEA-COMP:10208"/>
        <dbReference type="Rhea" id="RHEA-COMP:10311"/>
        <dbReference type="ChEBI" id="CHEBI:15377"/>
        <dbReference type="ChEBI" id="CHEBI:15378"/>
        <dbReference type="ChEBI" id="CHEBI:17790"/>
        <dbReference type="ChEBI" id="CHEBI:29973"/>
        <dbReference type="ChEBI" id="CHEBI:82795"/>
        <dbReference type="EC" id="3.1.1.61"/>
    </reaction>
</comment>
<dbReference type="InterPro" id="IPR000673">
    <property type="entry name" value="Sig_transdc_resp-reg_Me-estase"/>
</dbReference>
<reference evidence="5" key="1">
    <citation type="journal article" date="2015" name="Nature">
        <title>Complex archaea that bridge the gap between prokaryotes and eukaryotes.</title>
        <authorList>
            <person name="Spang A."/>
            <person name="Saw J.H."/>
            <person name="Jorgensen S.L."/>
            <person name="Zaremba-Niedzwiedzka K."/>
            <person name="Martijn J."/>
            <person name="Lind A.E."/>
            <person name="van Eijk R."/>
            <person name="Schleper C."/>
            <person name="Guy L."/>
            <person name="Ettema T.J."/>
        </authorList>
    </citation>
    <scope>NUCLEOTIDE SEQUENCE</scope>
</reference>
<gene>
    <name evidence="5" type="ORF">LCGC14_1617810</name>
</gene>
<comment type="caution">
    <text evidence="5">The sequence shown here is derived from an EMBL/GenBank/DDBJ whole genome shotgun (WGS) entry which is preliminary data.</text>
</comment>
<dbReference type="PANTHER" id="PTHR42872:SF3">
    <property type="entry name" value="PROTEIN-GLUTAMATE METHYLESTERASE_PROTEIN-GLUTAMINE GLUTAMINASE 1"/>
    <property type="match status" value="1"/>
</dbReference>
<evidence type="ECO:0000259" key="4">
    <source>
        <dbReference type="PROSITE" id="PS50122"/>
    </source>
</evidence>
<dbReference type="SUPFAM" id="SSF52738">
    <property type="entry name" value="Methylesterase CheB, C-terminal domain"/>
    <property type="match status" value="1"/>
</dbReference>
<dbReference type="EMBL" id="LAZR01013182">
    <property type="protein sequence ID" value="KKM23181.1"/>
    <property type="molecule type" value="Genomic_DNA"/>
</dbReference>
<dbReference type="InterPro" id="IPR035909">
    <property type="entry name" value="CheB_C"/>
</dbReference>
<dbReference type="GO" id="GO:0006935">
    <property type="term" value="P:chemotaxis"/>
    <property type="evidence" value="ECO:0007669"/>
    <property type="project" value="InterPro"/>
</dbReference>
<dbReference type="GO" id="GO:0000156">
    <property type="term" value="F:phosphorelay response regulator activity"/>
    <property type="evidence" value="ECO:0007669"/>
    <property type="project" value="InterPro"/>
</dbReference>
<evidence type="ECO:0000256" key="2">
    <source>
        <dbReference type="ARBA" id="ARBA00039140"/>
    </source>
</evidence>
<dbReference type="Gene3D" id="3.40.50.180">
    <property type="entry name" value="Methylesterase CheB, C-terminal domain"/>
    <property type="match status" value="1"/>
</dbReference>
<evidence type="ECO:0000256" key="1">
    <source>
        <dbReference type="ARBA" id="ARBA00022801"/>
    </source>
</evidence>
<accession>A0A0F9I6D9</accession>
<proteinExistence type="predicted"/>